<proteinExistence type="predicted"/>
<gene>
    <name evidence="1" type="ORF">AEA09_09885</name>
</gene>
<organism evidence="1 2">
    <name type="scientific">Lysinibacillus contaminans</name>
    <dbReference type="NCBI Taxonomy" id="1293441"/>
    <lineage>
        <taxon>Bacteria</taxon>
        <taxon>Bacillati</taxon>
        <taxon>Bacillota</taxon>
        <taxon>Bacilli</taxon>
        <taxon>Bacillales</taxon>
        <taxon>Bacillaceae</taxon>
        <taxon>Lysinibacillus</taxon>
    </lineage>
</organism>
<reference evidence="2" key="1">
    <citation type="submission" date="2015-07" db="EMBL/GenBank/DDBJ databases">
        <title>Fjat-14205 dsm 2895.</title>
        <authorList>
            <person name="Liu B."/>
            <person name="Wang J."/>
            <person name="Zhu Y."/>
            <person name="Liu G."/>
            <person name="Chen Q."/>
            <person name="Chen Z."/>
            <person name="Lan J."/>
            <person name="Che J."/>
            <person name="Ge C."/>
            <person name="Shi H."/>
            <person name="Pan Z."/>
            <person name="Liu X."/>
        </authorList>
    </citation>
    <scope>NUCLEOTIDE SEQUENCE [LARGE SCALE GENOMIC DNA]</scope>
    <source>
        <strain evidence="2">DSM 25560</strain>
    </source>
</reference>
<sequence length="182" mass="20383">MVLISEIKFGSKAQSINEIAERLSAIDWYKKAGVKEKTAEEALQRFMQKLQVVDYEIQWITKEQTSETISKLTFDNSELWKVLSSLPDLLKKKIDEAGLTDLLKIAVETVPQAVFHAAFQKAFQEFGEEKQVNFFVGHAMYIAVLVCTAELAGEADSFTPLLELLEAGHVPVGLDGNTIYLL</sequence>
<evidence type="ECO:0000313" key="1">
    <source>
        <dbReference type="EMBL" id="KOS68818.1"/>
    </source>
</evidence>
<evidence type="ECO:0000313" key="2">
    <source>
        <dbReference type="Proteomes" id="UP000050668"/>
    </source>
</evidence>
<comment type="caution">
    <text evidence="1">The sequence shown here is derived from an EMBL/GenBank/DDBJ whole genome shotgun (WGS) entry which is preliminary data.</text>
</comment>
<name>A0ABR5K1P3_9BACI</name>
<protein>
    <submittedName>
        <fullName evidence="1">Uncharacterized protein</fullName>
    </submittedName>
</protein>
<accession>A0ABR5K1P3</accession>
<dbReference type="RefSeq" id="WP_053583669.1">
    <property type="nucleotide sequence ID" value="NZ_LGRV01000003.1"/>
</dbReference>
<dbReference type="Proteomes" id="UP000050668">
    <property type="component" value="Unassembled WGS sequence"/>
</dbReference>
<keyword evidence="2" id="KW-1185">Reference proteome</keyword>
<dbReference type="EMBL" id="LGRV01000003">
    <property type="protein sequence ID" value="KOS68818.1"/>
    <property type="molecule type" value="Genomic_DNA"/>
</dbReference>